<dbReference type="EMBL" id="AUPC02000042">
    <property type="protein sequence ID" value="POG77284.1"/>
    <property type="molecule type" value="Genomic_DNA"/>
</dbReference>
<gene>
    <name evidence="1" type="ORF">GLOIN_2v1768105</name>
</gene>
<dbReference type="Proteomes" id="UP000018888">
    <property type="component" value="Unassembled WGS sequence"/>
</dbReference>
<reference evidence="1 2" key="1">
    <citation type="journal article" date="2013" name="Proc. Natl. Acad. Sci. U.S.A.">
        <title>Genome of an arbuscular mycorrhizal fungus provides insight into the oldest plant symbiosis.</title>
        <authorList>
            <person name="Tisserant E."/>
            <person name="Malbreil M."/>
            <person name="Kuo A."/>
            <person name="Kohler A."/>
            <person name="Symeonidi A."/>
            <person name="Balestrini R."/>
            <person name="Charron P."/>
            <person name="Duensing N."/>
            <person name="Frei Dit Frey N."/>
            <person name="Gianinazzi-Pearson V."/>
            <person name="Gilbert L.B."/>
            <person name="Handa Y."/>
            <person name="Herr J.R."/>
            <person name="Hijri M."/>
            <person name="Koul R."/>
            <person name="Kawaguchi M."/>
            <person name="Krajinski F."/>
            <person name="Lammers P.J."/>
            <person name="Masclaux F.G."/>
            <person name="Murat C."/>
            <person name="Morin E."/>
            <person name="Ndikumana S."/>
            <person name="Pagni M."/>
            <person name="Petitpierre D."/>
            <person name="Requena N."/>
            <person name="Rosikiewicz P."/>
            <person name="Riley R."/>
            <person name="Saito K."/>
            <person name="San Clemente H."/>
            <person name="Shapiro H."/>
            <person name="van Tuinen D."/>
            <person name="Becard G."/>
            <person name="Bonfante P."/>
            <person name="Paszkowski U."/>
            <person name="Shachar-Hill Y.Y."/>
            <person name="Tuskan G.A."/>
            <person name="Young P.W."/>
            <person name="Sanders I.R."/>
            <person name="Henrissat B."/>
            <person name="Rensing S.A."/>
            <person name="Grigoriev I.V."/>
            <person name="Corradi N."/>
            <person name="Roux C."/>
            <person name="Martin F."/>
        </authorList>
    </citation>
    <scope>NUCLEOTIDE SEQUENCE [LARGE SCALE GENOMIC DNA]</scope>
    <source>
        <strain evidence="1 2">DAOM 197198</strain>
    </source>
</reference>
<proteinExistence type="predicted"/>
<dbReference type="SMR" id="A0A2P4QI33"/>
<organism evidence="1 2">
    <name type="scientific">Rhizophagus irregularis (strain DAOM 181602 / DAOM 197198 / MUCL 43194)</name>
    <name type="common">Arbuscular mycorrhizal fungus</name>
    <name type="synonym">Glomus intraradices</name>
    <dbReference type="NCBI Taxonomy" id="747089"/>
    <lineage>
        <taxon>Eukaryota</taxon>
        <taxon>Fungi</taxon>
        <taxon>Fungi incertae sedis</taxon>
        <taxon>Mucoromycota</taxon>
        <taxon>Glomeromycotina</taxon>
        <taxon>Glomeromycetes</taxon>
        <taxon>Glomerales</taxon>
        <taxon>Glomeraceae</taxon>
        <taxon>Rhizophagus</taxon>
    </lineage>
</organism>
<dbReference type="VEuPathDB" id="FungiDB:RhiirFUN_023486"/>
<comment type="caution">
    <text evidence="1">The sequence shown here is derived from an EMBL/GenBank/DDBJ whole genome shotgun (WGS) entry which is preliminary data.</text>
</comment>
<keyword evidence="2" id="KW-1185">Reference proteome</keyword>
<name>A0A2P4QI33_RHIID</name>
<protein>
    <submittedName>
        <fullName evidence="1">Uncharacterized protein</fullName>
    </submittedName>
</protein>
<reference evidence="1 2" key="2">
    <citation type="journal article" date="2018" name="New Phytol.">
        <title>High intraspecific genome diversity in the model arbuscular mycorrhizal symbiont Rhizophagus irregularis.</title>
        <authorList>
            <person name="Chen E.C.H."/>
            <person name="Morin E."/>
            <person name="Beaudet D."/>
            <person name="Noel J."/>
            <person name="Yildirir G."/>
            <person name="Ndikumana S."/>
            <person name="Charron P."/>
            <person name="St-Onge C."/>
            <person name="Giorgi J."/>
            <person name="Kruger M."/>
            <person name="Marton T."/>
            <person name="Ropars J."/>
            <person name="Grigoriev I.V."/>
            <person name="Hainaut M."/>
            <person name="Henrissat B."/>
            <person name="Roux C."/>
            <person name="Martin F."/>
            <person name="Corradi N."/>
        </authorList>
    </citation>
    <scope>NUCLEOTIDE SEQUENCE [LARGE SCALE GENOMIC DNA]</scope>
    <source>
        <strain evidence="1 2">DAOM 197198</strain>
    </source>
</reference>
<dbReference type="AlphaFoldDB" id="A0A2P4QI33"/>
<sequence length="168" mass="20405">MEIFGVRLGKINDNNRDKEDKKLLLGYIDKVGVIEKYLESLRVAFLVQIYDNEDKPLSENSKEEVYSIYSCYQEKITKPIIEDFQKLYDGFENKINKIAKEYSNNNEFKKAIYEFIGEVVIESKNTIWKERCEEVNKWERENILKMIKKEIYYGFNRERWRQAEFYKF</sequence>
<evidence type="ECO:0000313" key="2">
    <source>
        <dbReference type="Proteomes" id="UP000018888"/>
    </source>
</evidence>
<evidence type="ECO:0000313" key="1">
    <source>
        <dbReference type="EMBL" id="POG77284.1"/>
    </source>
</evidence>
<accession>A0A2P4QI33</accession>